<reference evidence="1" key="1">
    <citation type="submission" date="2024-02" db="EMBL/GenBank/DDBJ databases">
        <authorList>
            <consortium name="ELIXIR-Norway"/>
            <consortium name="Elixir Norway"/>
        </authorList>
    </citation>
    <scope>NUCLEOTIDE SEQUENCE</scope>
</reference>
<protein>
    <recommendedName>
        <fullName evidence="3">Endonuclease/exonuclease/phosphatase domain-containing protein</fullName>
    </recommendedName>
</protein>
<dbReference type="Gene3D" id="3.60.10.10">
    <property type="entry name" value="Endonuclease/exonuclease/phosphatase"/>
    <property type="match status" value="1"/>
</dbReference>
<proteinExistence type="predicted"/>
<dbReference type="EMBL" id="OZ020113">
    <property type="protein sequence ID" value="CAK9266207.1"/>
    <property type="molecule type" value="Genomic_DNA"/>
</dbReference>
<dbReference type="SUPFAM" id="SSF56219">
    <property type="entry name" value="DNase I-like"/>
    <property type="match status" value="1"/>
</dbReference>
<gene>
    <name evidence="1" type="ORF">CSSPJE1EN1_LOCUS11685</name>
</gene>
<evidence type="ECO:0000313" key="2">
    <source>
        <dbReference type="Proteomes" id="UP001497444"/>
    </source>
</evidence>
<evidence type="ECO:0000313" key="1">
    <source>
        <dbReference type="EMBL" id="CAK9266207.1"/>
    </source>
</evidence>
<dbReference type="InterPro" id="IPR036691">
    <property type="entry name" value="Endo/exonu/phosph_ase_sf"/>
</dbReference>
<sequence>MTALFVKENGIMLKGQVQYVTLQLPDNGSLTIINVYAARSSNDIAPMWKKISEAEFSSDHIILGGDFNHLEETNCRGMSGERQMHRREAASWHHMTLQYSLTDTWSLNSFRKMSKKEYTFDNGRSGAKSAISRIDKFLVS</sequence>
<dbReference type="Proteomes" id="UP001497444">
    <property type="component" value="Chromosome 18"/>
</dbReference>
<keyword evidence="2" id="KW-1185">Reference proteome</keyword>
<name>A0ABP0WIH5_9BRYO</name>
<organism evidence="1 2">
    <name type="scientific">Sphagnum jensenii</name>
    <dbReference type="NCBI Taxonomy" id="128206"/>
    <lineage>
        <taxon>Eukaryota</taxon>
        <taxon>Viridiplantae</taxon>
        <taxon>Streptophyta</taxon>
        <taxon>Embryophyta</taxon>
        <taxon>Bryophyta</taxon>
        <taxon>Sphagnophytina</taxon>
        <taxon>Sphagnopsida</taxon>
        <taxon>Sphagnales</taxon>
        <taxon>Sphagnaceae</taxon>
        <taxon>Sphagnum</taxon>
    </lineage>
</organism>
<evidence type="ECO:0008006" key="3">
    <source>
        <dbReference type="Google" id="ProtNLM"/>
    </source>
</evidence>
<accession>A0ABP0WIH5</accession>